<name>A0A923J0Y2_CLOTT</name>
<dbReference type="Proteomes" id="UP000563151">
    <property type="component" value="Unassembled WGS sequence"/>
</dbReference>
<dbReference type="Pfam" id="PF05731">
    <property type="entry name" value="TROVE"/>
    <property type="match status" value="2"/>
</dbReference>
<dbReference type="AlphaFoldDB" id="A0A923J0Y2"/>
<evidence type="ECO:0000313" key="2">
    <source>
        <dbReference type="EMBL" id="MBC2396728.1"/>
    </source>
</evidence>
<dbReference type="PANTHER" id="PTHR44791">
    <property type="entry name" value="TELOMERASE PROTEIN COMPONENT 1 TEP1"/>
    <property type="match status" value="1"/>
</dbReference>
<dbReference type="InterPro" id="IPR036465">
    <property type="entry name" value="vWFA_dom_sf"/>
</dbReference>
<organism evidence="2 3">
    <name type="scientific">Clostridium tetanomorphum</name>
    <dbReference type="NCBI Taxonomy" id="1553"/>
    <lineage>
        <taxon>Bacteria</taxon>
        <taxon>Bacillati</taxon>
        <taxon>Bacillota</taxon>
        <taxon>Clostridia</taxon>
        <taxon>Eubacteriales</taxon>
        <taxon>Clostridiaceae</taxon>
        <taxon>Clostridium</taxon>
    </lineage>
</organism>
<dbReference type="InterPro" id="IPR008858">
    <property type="entry name" value="TROVE_dom"/>
</dbReference>
<dbReference type="GO" id="GO:0070034">
    <property type="term" value="F:telomerase RNA binding"/>
    <property type="evidence" value="ECO:0007669"/>
    <property type="project" value="TreeGrafter"/>
</dbReference>
<dbReference type="SUPFAM" id="SSF140864">
    <property type="entry name" value="TROVE domain-like"/>
    <property type="match status" value="1"/>
</dbReference>
<accession>A0A923J0Y2</accession>
<reference evidence="2 3" key="1">
    <citation type="submission" date="2020-04" db="EMBL/GenBank/DDBJ databases">
        <title>Genomic insights into acetone-butanol-ethanol (ABE) fermentation by sequencing solventogenic clostridia strains.</title>
        <authorList>
            <person name="Brown S."/>
        </authorList>
    </citation>
    <scope>NUCLEOTIDE SEQUENCE [LARGE SCALE GENOMIC DNA]</scope>
    <source>
        <strain evidence="2 3">DJ011</strain>
    </source>
</reference>
<dbReference type="Gene3D" id="3.40.50.410">
    <property type="entry name" value="von Willebrand factor, type A domain"/>
    <property type="match status" value="1"/>
</dbReference>
<dbReference type="PROSITE" id="PS50988">
    <property type="entry name" value="TROVE"/>
    <property type="match status" value="1"/>
</dbReference>
<feature type="domain" description="TROVE" evidence="1">
    <location>
        <begin position="12"/>
        <end position="298"/>
    </location>
</feature>
<gene>
    <name evidence="2" type="ORF">HGG79_02885</name>
</gene>
<dbReference type="InterPro" id="IPR052652">
    <property type="entry name" value="Telomerase_Complex_Comp"/>
</dbReference>
<protein>
    <submittedName>
        <fullName evidence="2">TROVE domain-containing protein</fullName>
    </submittedName>
</protein>
<dbReference type="GO" id="GO:0000722">
    <property type="term" value="P:telomere maintenance via recombination"/>
    <property type="evidence" value="ECO:0007669"/>
    <property type="project" value="TreeGrafter"/>
</dbReference>
<proteinExistence type="predicted"/>
<sequence length="480" mass="55528">MAKFNCKSYIKTKNLSMHEAYQMTDKEKLVTQVLTSLFNESKFYKDNSEDIVNTVQKVIKEDPKFIANLCVYTRKEMHLRTISQVLIGELAKVNKGKPYVRRSMNNCIFRVDDMTEILAYYINKYGKPIPNSIKKGIGDKLLSFDEYQLAKYNRRNNLVKLKDLLCLVHPKAKNEEQNNMFKRLLENKLKTPITWETQLSSRGNKKKVWEELIENNSLGYMAMLRNLRNILKADVYNIDKVYEFLSDENRVLRNKLLPFRYYSAYKTLENEGIGTSKIFDTLEAAIKHSTKNINKLTGKTMISADVSGSMNCYISEKSQITCAEIAVLMMSIANYICEETITTTFDSKLYMSNLSTKNGIIANANSIKVNGGGTDISLPIRHLLNNKIFVDRIIILSDNEINRGYGRVCQRYVEEYKSKINPNVWVHAIDMQGYGTQQFCGERVNILAGWNEKIIDFIYQAEIETGSLIEKIEKYYFKEE</sequence>
<dbReference type="SUPFAM" id="SSF53300">
    <property type="entry name" value="vWA-like"/>
    <property type="match status" value="1"/>
</dbReference>
<evidence type="ECO:0000259" key="1">
    <source>
        <dbReference type="PROSITE" id="PS50988"/>
    </source>
</evidence>
<dbReference type="PANTHER" id="PTHR44791:SF1">
    <property type="entry name" value="TELOMERASE PROTEIN COMPONENT 1"/>
    <property type="match status" value="1"/>
</dbReference>
<evidence type="ECO:0000313" key="3">
    <source>
        <dbReference type="Proteomes" id="UP000563151"/>
    </source>
</evidence>
<dbReference type="GO" id="GO:0003720">
    <property type="term" value="F:telomerase activity"/>
    <property type="evidence" value="ECO:0007669"/>
    <property type="project" value="TreeGrafter"/>
</dbReference>
<dbReference type="EMBL" id="JAAZWO010000003">
    <property type="protein sequence ID" value="MBC2396728.1"/>
    <property type="molecule type" value="Genomic_DNA"/>
</dbReference>
<comment type="caution">
    <text evidence="2">The sequence shown here is derived from an EMBL/GenBank/DDBJ whole genome shotgun (WGS) entry which is preliminary data.</text>
</comment>
<keyword evidence="3" id="KW-1185">Reference proteome</keyword>
<dbReference type="RefSeq" id="WP_035146569.1">
    <property type="nucleotide sequence ID" value="NZ_JAAZWO010000003.1"/>
</dbReference>
<dbReference type="InterPro" id="IPR037214">
    <property type="entry name" value="TROVE_dom_sf"/>
</dbReference>